<dbReference type="AlphaFoldDB" id="A0ABD3FFM0"/>
<reference evidence="1 2" key="1">
    <citation type="submission" date="2024-09" db="EMBL/GenBank/DDBJ databases">
        <title>Genome sequencing and assembly of Phytophthora oleae, isolate VK10A, causative agent of rot of olive drupes.</title>
        <authorList>
            <person name="Conti Taguali S."/>
            <person name="Riolo M."/>
            <person name="La Spada F."/>
            <person name="Cacciola S.O."/>
            <person name="Dionisio G."/>
        </authorList>
    </citation>
    <scope>NUCLEOTIDE SEQUENCE [LARGE SCALE GENOMIC DNA]</scope>
    <source>
        <strain evidence="1 2">VK10A</strain>
    </source>
</reference>
<dbReference type="InterPro" id="IPR002110">
    <property type="entry name" value="Ankyrin_rpt"/>
</dbReference>
<keyword evidence="2" id="KW-1185">Reference proteome</keyword>
<dbReference type="InterPro" id="IPR036770">
    <property type="entry name" value="Ankyrin_rpt-contain_sf"/>
</dbReference>
<name>A0ABD3FFM0_9STRA</name>
<proteinExistence type="predicted"/>
<dbReference type="InterPro" id="IPR052050">
    <property type="entry name" value="SecEffector_AnkRepeat"/>
</dbReference>
<dbReference type="Proteomes" id="UP001632037">
    <property type="component" value="Unassembled WGS sequence"/>
</dbReference>
<evidence type="ECO:0000313" key="1">
    <source>
        <dbReference type="EMBL" id="KAL3665748.1"/>
    </source>
</evidence>
<gene>
    <name evidence="1" type="ORF">V7S43_009179</name>
</gene>
<dbReference type="EMBL" id="JBIMZQ010000019">
    <property type="protein sequence ID" value="KAL3665748.1"/>
    <property type="molecule type" value="Genomic_DNA"/>
</dbReference>
<dbReference type="PANTHER" id="PTHR46586:SF3">
    <property type="entry name" value="ANKYRIN REPEAT-CONTAINING PROTEIN"/>
    <property type="match status" value="1"/>
</dbReference>
<protein>
    <submittedName>
        <fullName evidence="1">Uncharacterized protein</fullName>
    </submittedName>
</protein>
<dbReference type="SUPFAM" id="SSF48403">
    <property type="entry name" value="Ankyrin repeat"/>
    <property type="match status" value="2"/>
</dbReference>
<dbReference type="PANTHER" id="PTHR46586">
    <property type="entry name" value="ANKYRIN REPEAT-CONTAINING PROTEIN"/>
    <property type="match status" value="1"/>
</dbReference>
<evidence type="ECO:0000313" key="2">
    <source>
        <dbReference type="Proteomes" id="UP001632037"/>
    </source>
</evidence>
<accession>A0ABD3FFM0</accession>
<sequence length="638" mass="71663">MPSSTASLEPAPLLVVTLALSDKAVADLPHVASLISSYLDCSVNIPLHQACETGSLDLLDRIWFHSQRPHGEDWRWCPAASLQTNRHYKRWQFSQSLIQAIRRRDLALVDWIFRHFTCCVSDVEVVEKAASTGQLEILKFLLEKDSGHTQEEYEVGTANGDGNGVTWGGDDMELAVENGHSDVVRWLLEHTGDTQRVEFGVFIKAVLSGDLPIVKLLVSSGFFRMAQPHSLIDLAASGGHLELLQWLVEQNFLDEEHRVRLSSKHLNINTWLVESGLECGVEQAFAEACGEGPLPVVWWLADYMNMREVVLDVDTAESAMNSAARHGHLEVVKWLIKRGLGKGSTLAIHFAAMNGHLEVAKYLHAQDFTGCYQKTLQETAKGGHLAVVQWLWTQFHDDPKADLLCEHGGDEFFSRGPPFTNEMTAAASNGHLEVIQYLHTIALTLAGKKRKRGGSSMDDVVSEAAINGHLDVVRWVCTHTTVNSTEHAMTGAARNGHFPVVKWLHENIPHEDFRTVVLDKAAFCGDMPLWKWLHTNRPNERWSTIAIYSAARRGHLHVLRWLLDHEILYKDNDFSVPLRAMKMALKGTHFDALLFVHYKFEEWSNNPVLVSDGLYNGSYDEHMVAWCQEELREPSGAD</sequence>
<comment type="caution">
    <text evidence="1">The sequence shown here is derived from an EMBL/GenBank/DDBJ whole genome shotgun (WGS) entry which is preliminary data.</text>
</comment>
<dbReference type="Gene3D" id="1.25.40.20">
    <property type="entry name" value="Ankyrin repeat-containing domain"/>
    <property type="match status" value="2"/>
</dbReference>
<organism evidence="1 2">
    <name type="scientific">Phytophthora oleae</name>
    <dbReference type="NCBI Taxonomy" id="2107226"/>
    <lineage>
        <taxon>Eukaryota</taxon>
        <taxon>Sar</taxon>
        <taxon>Stramenopiles</taxon>
        <taxon>Oomycota</taxon>
        <taxon>Peronosporomycetes</taxon>
        <taxon>Peronosporales</taxon>
        <taxon>Peronosporaceae</taxon>
        <taxon>Phytophthora</taxon>
    </lineage>
</organism>
<dbReference type="SMART" id="SM00248">
    <property type="entry name" value="ANK"/>
    <property type="match status" value="7"/>
</dbReference>
<dbReference type="Pfam" id="PF13637">
    <property type="entry name" value="Ank_4"/>
    <property type="match status" value="1"/>
</dbReference>